<evidence type="ECO:0000313" key="3">
    <source>
        <dbReference type="Proteomes" id="UP000034883"/>
    </source>
</evidence>
<dbReference type="KEGG" id="samy:DB32_000390"/>
<reference evidence="2 3" key="1">
    <citation type="submission" date="2015-03" db="EMBL/GenBank/DDBJ databases">
        <title>Genome assembly of Sandaracinus amylolyticus DSM 53668.</title>
        <authorList>
            <person name="Sharma G."/>
            <person name="Subramanian S."/>
        </authorList>
    </citation>
    <scope>NUCLEOTIDE SEQUENCE [LARGE SCALE GENOMIC DNA]</scope>
    <source>
        <strain evidence="2 3">DSM 53668</strain>
    </source>
</reference>
<accession>A0A0F6YF52</accession>
<dbReference type="PANTHER" id="PTHR33227">
    <property type="entry name" value="STIGMA-SPECIFIC STIG1-LIKE PROTEIN 3"/>
    <property type="match status" value="1"/>
</dbReference>
<dbReference type="PANTHER" id="PTHR33227:SF48">
    <property type="entry name" value="STIGMA-SPECIFIC STIG1-LIKE PROTEIN 4"/>
    <property type="match status" value="1"/>
</dbReference>
<organism evidence="2 3">
    <name type="scientific">Sandaracinus amylolyticus</name>
    <dbReference type="NCBI Taxonomy" id="927083"/>
    <lineage>
        <taxon>Bacteria</taxon>
        <taxon>Pseudomonadati</taxon>
        <taxon>Myxococcota</taxon>
        <taxon>Polyangia</taxon>
        <taxon>Polyangiales</taxon>
        <taxon>Sandaracinaceae</taxon>
        <taxon>Sandaracinus</taxon>
    </lineage>
</organism>
<proteinExistence type="predicted"/>
<dbReference type="STRING" id="927083.DB32_000390"/>
<dbReference type="AlphaFoldDB" id="A0A0F6YF52"/>
<dbReference type="EMBL" id="CP011125">
    <property type="protein sequence ID" value="AKF03241.1"/>
    <property type="molecule type" value="Genomic_DNA"/>
</dbReference>
<keyword evidence="3" id="KW-1185">Reference proteome</keyword>
<keyword evidence="1" id="KW-0732">Signal</keyword>
<evidence type="ECO:0000313" key="2">
    <source>
        <dbReference type="EMBL" id="AKF03241.1"/>
    </source>
</evidence>
<dbReference type="Proteomes" id="UP000034883">
    <property type="component" value="Chromosome"/>
</dbReference>
<gene>
    <name evidence="2" type="ORF">DB32_000390</name>
</gene>
<evidence type="ECO:0000256" key="1">
    <source>
        <dbReference type="ARBA" id="ARBA00022729"/>
    </source>
</evidence>
<protein>
    <submittedName>
        <fullName evidence="2">Tryptophan synthase alpha chain</fullName>
    </submittedName>
</protein>
<dbReference type="OrthoDB" id="5526264at2"/>
<name>A0A0F6YF52_9BACT</name>
<dbReference type="InterPro" id="IPR006969">
    <property type="entry name" value="Stig-like"/>
</dbReference>
<sequence>MRDVEGRLHAGPFMRHMHRALGVALALVVLVVGSSGCTDDTRPAGPRIVAPPDGGGSSDASVACSGVDLTSDFANCGACGNACSAGEVCSASRCTAGGCPTGTTECGGSCVDTDTSATHCGACGNACGAGSSCVAGECACSGALERCGNTCVDTSSDEAHCGACGTVCGAGERCSAGSCVACGADVSFATDVQPIFTASCVGSCHGGARPSSDLDLTEGRAYAELVGVASTCTDRRPLVVPRDPDGSALYQKLVGTACSGQRMPIGRDELSTAQIATVRDWICGGARDD</sequence>